<feature type="chain" id="PRO_5044629005" evidence="4">
    <location>
        <begin position="28"/>
        <end position="607"/>
    </location>
</feature>
<name>A0A6A6YCM8_9PEZI</name>
<dbReference type="PRINTS" id="PR00792">
    <property type="entry name" value="PEPSIN"/>
</dbReference>
<gene>
    <name evidence="6 8" type="ORF">BDZ99DRAFT_538722</name>
</gene>
<dbReference type="GO" id="GO:0006508">
    <property type="term" value="P:proteolysis"/>
    <property type="evidence" value="ECO:0007669"/>
    <property type="project" value="UniProtKB-KW"/>
</dbReference>
<dbReference type="PANTHER" id="PTHR47966">
    <property type="entry name" value="BETA-SITE APP-CLEAVING ENZYME, ISOFORM A-RELATED"/>
    <property type="match status" value="1"/>
</dbReference>
<dbReference type="InterPro" id="IPR021109">
    <property type="entry name" value="Peptidase_aspartic_dom_sf"/>
</dbReference>
<keyword evidence="3" id="KW-0812">Transmembrane</keyword>
<feature type="compositionally biased region" description="Low complexity" evidence="2">
    <location>
        <begin position="420"/>
        <end position="440"/>
    </location>
</feature>
<feature type="transmembrane region" description="Helical" evidence="3">
    <location>
        <begin position="447"/>
        <end position="468"/>
    </location>
</feature>
<accession>A0A6A6YCM8</accession>
<dbReference type="AlphaFoldDB" id="A0A6A6YCM8"/>
<dbReference type="Pfam" id="PF00026">
    <property type="entry name" value="Asp"/>
    <property type="match status" value="1"/>
</dbReference>
<feature type="region of interest" description="Disordered" evidence="2">
    <location>
        <begin position="558"/>
        <end position="607"/>
    </location>
</feature>
<evidence type="ECO:0000259" key="5">
    <source>
        <dbReference type="PROSITE" id="PS51767"/>
    </source>
</evidence>
<evidence type="ECO:0000313" key="6">
    <source>
        <dbReference type="EMBL" id="KAF2806460.1"/>
    </source>
</evidence>
<feature type="signal peptide" evidence="4">
    <location>
        <begin position="1"/>
        <end position="27"/>
    </location>
</feature>
<proteinExistence type="inferred from homology"/>
<feature type="region of interest" description="Disordered" evidence="2">
    <location>
        <begin position="416"/>
        <end position="440"/>
    </location>
</feature>
<dbReference type="GO" id="GO:0004190">
    <property type="term" value="F:aspartic-type endopeptidase activity"/>
    <property type="evidence" value="ECO:0007669"/>
    <property type="project" value="InterPro"/>
</dbReference>
<keyword evidence="3" id="KW-1133">Transmembrane helix</keyword>
<dbReference type="InterPro" id="IPR001461">
    <property type="entry name" value="Aspartic_peptidase_A1"/>
</dbReference>
<dbReference type="GO" id="GO:0000324">
    <property type="term" value="C:fungal-type vacuole"/>
    <property type="evidence" value="ECO:0007669"/>
    <property type="project" value="TreeGrafter"/>
</dbReference>
<keyword evidence="4" id="KW-0732">Signal</keyword>
<dbReference type="CDD" id="cd05471">
    <property type="entry name" value="pepsin_like"/>
    <property type="match status" value="1"/>
</dbReference>
<keyword evidence="6 8" id="KW-0378">Hydrolase</keyword>
<dbReference type="RefSeq" id="XP_033573424.1">
    <property type="nucleotide sequence ID" value="XM_033726654.1"/>
</dbReference>
<reference evidence="8" key="2">
    <citation type="submission" date="2020-04" db="EMBL/GenBank/DDBJ databases">
        <authorList>
            <consortium name="NCBI Genome Project"/>
        </authorList>
    </citation>
    <scope>NUCLEOTIDE SEQUENCE</scope>
    <source>
        <strain evidence="8">CBS 304.34</strain>
    </source>
</reference>
<evidence type="ECO:0000256" key="4">
    <source>
        <dbReference type="SAM" id="SignalP"/>
    </source>
</evidence>
<evidence type="ECO:0000313" key="8">
    <source>
        <dbReference type="RefSeq" id="XP_033573424.1"/>
    </source>
</evidence>
<dbReference type="Gene3D" id="2.40.70.10">
    <property type="entry name" value="Acid Proteases"/>
    <property type="match status" value="2"/>
</dbReference>
<evidence type="ECO:0000256" key="2">
    <source>
        <dbReference type="SAM" id="MobiDB-lite"/>
    </source>
</evidence>
<feature type="domain" description="Peptidase A1" evidence="5">
    <location>
        <begin position="60"/>
        <end position="399"/>
    </location>
</feature>
<dbReference type="InterPro" id="IPR034164">
    <property type="entry name" value="Pepsin-like_dom"/>
</dbReference>
<reference evidence="8" key="3">
    <citation type="submission" date="2025-04" db="UniProtKB">
        <authorList>
            <consortium name="RefSeq"/>
        </authorList>
    </citation>
    <scope>IDENTIFICATION</scope>
    <source>
        <strain evidence="8">CBS 304.34</strain>
    </source>
</reference>
<protein>
    <submittedName>
        <fullName evidence="6 8">Acid protease</fullName>
    </submittedName>
</protein>
<organism evidence="6">
    <name type="scientific">Mytilinidion resinicola</name>
    <dbReference type="NCBI Taxonomy" id="574789"/>
    <lineage>
        <taxon>Eukaryota</taxon>
        <taxon>Fungi</taxon>
        <taxon>Dikarya</taxon>
        <taxon>Ascomycota</taxon>
        <taxon>Pezizomycotina</taxon>
        <taxon>Dothideomycetes</taxon>
        <taxon>Pleosporomycetidae</taxon>
        <taxon>Mytilinidiales</taxon>
        <taxon>Mytilinidiaceae</taxon>
        <taxon>Mytilinidion</taxon>
    </lineage>
</organism>
<dbReference type="EMBL" id="MU003707">
    <property type="protein sequence ID" value="KAF2806460.1"/>
    <property type="molecule type" value="Genomic_DNA"/>
</dbReference>
<sequence length="607" mass="65749">MRMKPFGYHGAAILLTIASKAAGYVLGENLVLRDETNTTIPAPVVASVSQYWEGNDGPWSSFAIQVGKTAQNVRVFPSTASTSTLVVINVGCPEDAPSNCKDARGGLFNKNNSLTWVPNSIFDVGIEENLGFNVFGDFGFDTVTLGWQGSGGPTVEHSIVAGLGDTTMTWLGVLGLNPRPTNFSTFVNNPQVSLVQSLKNQEAIPSVSWAYTAGAQYRLDKIYGSLIFGGYDTSRFTPSTLTFPFYEDISRNLVVGVQKISSSGTSLLETGVFAFIDSTLPYFYLPTSACSAFETAFGLTWNSTSELYLVNSTQHASLLKQNANITFTLGTTTSGGETVDIVLPYAAFDLNISWPHVEETTRYFPLKRATNDTQYTLGRAFLQEAYLIADYERFNFSVHPCKWEPNAKSSIVAIRSVNDTTENPSNTTTPTGNKGGSHSSSLGGGTIAGIVIGAITGAAILGAGWYLMRRRGLCGCGEPSELDATETEREQNRPAVPLDIIRAQKAGDEQELDSSGIHELPSHHKFGVLEAPGGDETFPKPSELDEQRARQGRFSEVFEMDSGPIVRIEPPTAIETEAPDLPTPGQLEAVERAQERRVGHDDQDEER</sequence>
<evidence type="ECO:0000313" key="7">
    <source>
        <dbReference type="Proteomes" id="UP000504636"/>
    </source>
</evidence>
<keyword evidence="3" id="KW-0472">Membrane</keyword>
<evidence type="ECO:0000256" key="3">
    <source>
        <dbReference type="SAM" id="Phobius"/>
    </source>
</evidence>
<dbReference type="OrthoDB" id="4074350at2759"/>
<evidence type="ECO:0000256" key="1">
    <source>
        <dbReference type="ARBA" id="ARBA00007447"/>
    </source>
</evidence>
<feature type="compositionally biased region" description="Basic and acidic residues" evidence="2">
    <location>
        <begin position="589"/>
        <end position="601"/>
    </location>
</feature>
<dbReference type="SUPFAM" id="SSF50630">
    <property type="entry name" value="Acid proteases"/>
    <property type="match status" value="1"/>
</dbReference>
<dbReference type="Proteomes" id="UP000504636">
    <property type="component" value="Unplaced"/>
</dbReference>
<keyword evidence="7" id="KW-1185">Reference proteome</keyword>
<comment type="similarity">
    <text evidence="1">Belongs to the peptidase A1 family.</text>
</comment>
<reference evidence="6 8" key="1">
    <citation type="journal article" date="2020" name="Stud. Mycol.">
        <title>101 Dothideomycetes genomes: a test case for predicting lifestyles and emergence of pathogens.</title>
        <authorList>
            <person name="Haridas S."/>
            <person name="Albert R."/>
            <person name="Binder M."/>
            <person name="Bloem J."/>
            <person name="Labutti K."/>
            <person name="Salamov A."/>
            <person name="Andreopoulos B."/>
            <person name="Baker S."/>
            <person name="Barry K."/>
            <person name="Bills G."/>
            <person name="Bluhm B."/>
            <person name="Cannon C."/>
            <person name="Castanera R."/>
            <person name="Culley D."/>
            <person name="Daum C."/>
            <person name="Ezra D."/>
            <person name="Gonzalez J."/>
            <person name="Henrissat B."/>
            <person name="Kuo A."/>
            <person name="Liang C."/>
            <person name="Lipzen A."/>
            <person name="Lutzoni F."/>
            <person name="Magnuson J."/>
            <person name="Mondo S."/>
            <person name="Nolan M."/>
            <person name="Ohm R."/>
            <person name="Pangilinan J."/>
            <person name="Park H.-J."/>
            <person name="Ramirez L."/>
            <person name="Alfaro M."/>
            <person name="Sun H."/>
            <person name="Tritt A."/>
            <person name="Yoshinaga Y."/>
            <person name="Zwiers L.-H."/>
            <person name="Turgeon B."/>
            <person name="Goodwin S."/>
            <person name="Spatafora J."/>
            <person name="Crous P."/>
            <person name="Grigoriev I."/>
        </authorList>
    </citation>
    <scope>NUCLEOTIDE SEQUENCE</scope>
    <source>
        <strain evidence="6 8">CBS 304.34</strain>
    </source>
</reference>
<dbReference type="InterPro" id="IPR033121">
    <property type="entry name" value="PEPTIDASE_A1"/>
</dbReference>
<dbReference type="GeneID" id="54467547"/>
<dbReference type="PANTHER" id="PTHR47966:SF51">
    <property type="entry name" value="BETA-SITE APP-CLEAVING ENZYME, ISOFORM A-RELATED"/>
    <property type="match status" value="1"/>
</dbReference>
<dbReference type="PROSITE" id="PS51767">
    <property type="entry name" value="PEPTIDASE_A1"/>
    <property type="match status" value="1"/>
</dbReference>
<keyword evidence="6 8" id="KW-0645">Protease</keyword>